<comment type="caution">
    <text evidence="9">The sequence shown here is derived from an EMBL/GenBank/DDBJ whole genome shotgun (WGS) entry which is preliminary data.</text>
</comment>
<dbReference type="Pfam" id="PF03591">
    <property type="entry name" value="AzlC"/>
    <property type="match status" value="1"/>
</dbReference>
<sequence>MQKFNIFFLISSFLGGRTLKRVKTEARWKETFKVAWPLCLSYTPIGLACGILLHAAGFNTLLTGLVSLVIFSGGAQFLIAQMLTVNAPILTIVLMLFFLELRYALLGSSLSKYLQGESHTSIFTFALSLNDENYAVNYLKFATDKNWTPNDARQVEHWSLLFWSVSNIIGSLIGSVLSINLTVVDFALTALFIYMIVMQVKSRLSLLICIFSGVLAAVCLIVTKSTLGLVASTLIASFTGFLTEELLVKKRPASALLQDIGSRKGGPIIEEIDKKESNIL</sequence>
<evidence type="ECO:0000256" key="6">
    <source>
        <dbReference type="ARBA" id="ARBA00022989"/>
    </source>
</evidence>
<evidence type="ECO:0000256" key="7">
    <source>
        <dbReference type="ARBA" id="ARBA00023136"/>
    </source>
</evidence>
<dbReference type="InterPro" id="IPR011606">
    <property type="entry name" value="Brnchd-chn_aa_trnsp_permease"/>
</dbReference>
<dbReference type="PATRIC" id="fig|331679.3.peg.571"/>
<dbReference type="PANTHER" id="PTHR34979:SF1">
    <property type="entry name" value="INNER MEMBRANE PROTEIN YGAZ"/>
    <property type="match status" value="1"/>
</dbReference>
<keyword evidence="7 8" id="KW-0472">Membrane</keyword>
<feature type="transmembrane region" description="Helical" evidence="8">
    <location>
        <begin position="45"/>
        <end position="71"/>
    </location>
</feature>
<feature type="transmembrane region" description="Helical" evidence="8">
    <location>
        <begin position="83"/>
        <end position="105"/>
    </location>
</feature>
<evidence type="ECO:0000256" key="3">
    <source>
        <dbReference type="ARBA" id="ARBA00022448"/>
    </source>
</evidence>
<accession>A0A0R2L0D5</accession>
<dbReference type="PANTHER" id="PTHR34979">
    <property type="entry name" value="INNER MEMBRANE PROTEIN YGAZ"/>
    <property type="match status" value="1"/>
</dbReference>
<keyword evidence="3" id="KW-0813">Transport</keyword>
<keyword evidence="4" id="KW-1003">Cell membrane</keyword>
<evidence type="ECO:0000313" key="10">
    <source>
        <dbReference type="Proteomes" id="UP000051859"/>
    </source>
</evidence>
<feature type="transmembrane region" description="Helical" evidence="8">
    <location>
        <begin position="229"/>
        <end position="248"/>
    </location>
</feature>
<evidence type="ECO:0000256" key="4">
    <source>
        <dbReference type="ARBA" id="ARBA00022475"/>
    </source>
</evidence>
<name>A0A0R2L0D5_9LACO</name>
<comment type="subcellular location">
    <subcellularLocation>
        <location evidence="1">Cell membrane</location>
        <topology evidence="1">Multi-pass membrane protein</topology>
    </subcellularLocation>
</comment>
<dbReference type="GO" id="GO:1903785">
    <property type="term" value="P:L-valine transmembrane transport"/>
    <property type="evidence" value="ECO:0007669"/>
    <property type="project" value="TreeGrafter"/>
</dbReference>
<dbReference type="GO" id="GO:0005886">
    <property type="term" value="C:plasma membrane"/>
    <property type="evidence" value="ECO:0007669"/>
    <property type="project" value="UniProtKB-SubCell"/>
</dbReference>
<protein>
    <submittedName>
        <fullName evidence="9">Branched-chain amino acid transporter</fullName>
    </submittedName>
</protein>
<evidence type="ECO:0000256" key="1">
    <source>
        <dbReference type="ARBA" id="ARBA00004651"/>
    </source>
</evidence>
<dbReference type="EMBL" id="JQBX01000016">
    <property type="protein sequence ID" value="KRN93365.1"/>
    <property type="molecule type" value="Genomic_DNA"/>
</dbReference>
<evidence type="ECO:0000313" key="9">
    <source>
        <dbReference type="EMBL" id="KRN93365.1"/>
    </source>
</evidence>
<evidence type="ECO:0000256" key="5">
    <source>
        <dbReference type="ARBA" id="ARBA00022692"/>
    </source>
</evidence>
<keyword evidence="6 8" id="KW-1133">Transmembrane helix</keyword>
<keyword evidence="10" id="KW-1185">Reference proteome</keyword>
<dbReference type="AlphaFoldDB" id="A0A0R2L0D5"/>
<gene>
    <name evidence="9" type="ORF">IV81_GL000564</name>
</gene>
<proteinExistence type="inferred from homology"/>
<feature type="transmembrane region" description="Helical" evidence="8">
    <location>
        <begin position="204"/>
        <end position="223"/>
    </location>
</feature>
<evidence type="ECO:0000256" key="2">
    <source>
        <dbReference type="ARBA" id="ARBA00010735"/>
    </source>
</evidence>
<evidence type="ECO:0000256" key="8">
    <source>
        <dbReference type="SAM" id="Phobius"/>
    </source>
</evidence>
<dbReference type="Proteomes" id="UP000051859">
    <property type="component" value="Unassembled WGS sequence"/>
</dbReference>
<dbReference type="STRING" id="331679.IV81_GL000564"/>
<feature type="transmembrane region" description="Helical" evidence="8">
    <location>
        <begin position="168"/>
        <end position="197"/>
    </location>
</feature>
<keyword evidence="5 8" id="KW-0812">Transmembrane</keyword>
<comment type="similarity">
    <text evidence="2">Belongs to the AzlC family.</text>
</comment>
<organism evidence="9 10">
    <name type="scientific">Pediococcus stilesii</name>
    <dbReference type="NCBI Taxonomy" id="331679"/>
    <lineage>
        <taxon>Bacteria</taxon>
        <taxon>Bacillati</taxon>
        <taxon>Bacillota</taxon>
        <taxon>Bacilli</taxon>
        <taxon>Lactobacillales</taxon>
        <taxon>Lactobacillaceae</taxon>
        <taxon>Pediococcus</taxon>
    </lineage>
</organism>
<reference evidence="9 10" key="1">
    <citation type="journal article" date="2015" name="Genome Announc.">
        <title>Expanding the biotechnology potential of lactobacilli through comparative genomics of 213 strains and associated genera.</title>
        <authorList>
            <person name="Sun Z."/>
            <person name="Harris H.M."/>
            <person name="McCann A."/>
            <person name="Guo C."/>
            <person name="Argimon S."/>
            <person name="Zhang W."/>
            <person name="Yang X."/>
            <person name="Jeffery I.B."/>
            <person name="Cooney J.C."/>
            <person name="Kagawa T.F."/>
            <person name="Liu W."/>
            <person name="Song Y."/>
            <person name="Salvetti E."/>
            <person name="Wrobel A."/>
            <person name="Rasinkangas P."/>
            <person name="Parkhill J."/>
            <person name="Rea M.C."/>
            <person name="O'Sullivan O."/>
            <person name="Ritari J."/>
            <person name="Douillard F.P."/>
            <person name="Paul Ross R."/>
            <person name="Yang R."/>
            <person name="Briner A.E."/>
            <person name="Felis G.E."/>
            <person name="de Vos W.M."/>
            <person name="Barrangou R."/>
            <person name="Klaenhammer T.R."/>
            <person name="Caufield P.W."/>
            <person name="Cui Y."/>
            <person name="Zhang H."/>
            <person name="O'Toole P.W."/>
        </authorList>
    </citation>
    <scope>NUCLEOTIDE SEQUENCE [LARGE SCALE GENOMIC DNA]</scope>
    <source>
        <strain evidence="9 10">DSM 18001</strain>
    </source>
</reference>